<protein>
    <submittedName>
        <fullName evidence="4">RTX toxins and related Ca2+-binding protein</fullName>
    </submittedName>
</protein>
<dbReference type="InterPro" id="IPR011049">
    <property type="entry name" value="Serralysin-like_metalloprot_C"/>
</dbReference>
<dbReference type="GO" id="GO:0005509">
    <property type="term" value="F:calcium ion binding"/>
    <property type="evidence" value="ECO:0007669"/>
    <property type="project" value="InterPro"/>
</dbReference>
<dbReference type="STRING" id="1618364.UX86_C0012G0024"/>
<dbReference type="GO" id="GO:0005576">
    <property type="term" value="C:extracellular region"/>
    <property type="evidence" value="ECO:0007669"/>
    <property type="project" value="UniProtKB-SubCell"/>
</dbReference>
<accession>A0A0G1S3W0</accession>
<dbReference type="PRINTS" id="PR00313">
    <property type="entry name" value="CABNDNGRPT"/>
</dbReference>
<evidence type="ECO:0000313" key="4">
    <source>
        <dbReference type="EMBL" id="KKU64159.1"/>
    </source>
</evidence>
<dbReference type="InterPro" id="IPR018511">
    <property type="entry name" value="Hemolysin-typ_Ca-bd_CS"/>
</dbReference>
<proteinExistence type="predicted"/>
<comment type="subcellular location">
    <subcellularLocation>
        <location evidence="1">Secreted</location>
    </subcellularLocation>
</comment>
<feature type="region of interest" description="Disordered" evidence="3">
    <location>
        <begin position="255"/>
        <end position="319"/>
    </location>
</feature>
<sequence length="334" mass="35228">FQSHYRHRKFIMRKKFLTLTLTLTFLGILLSNRSVLFSPQIIGTAKAVGDLTVDWGSGITPGDPIFIVTDFAPGDFQTKTVQVINGSSTDRPISVKGIKKMETGNLADVLNLTISEGSAILYGPVSLTQFFNSSSTPSGIALTTVPSGTTAEYDFTVVFDTAAGNAYQGRNLVFDIKIGIAFELPAECEGITFSGEPIFGTAGNNTLRGTNRNDLIVALEGDDRINGGNGRDCLLGGPGNDRLDGSNQNDVLMGDEGNDYLDGSNGEDILLGGPGNDEIRSSNGNDQAFGGPGDDKLDGGNGNDYLDGGDDTDEIDGGLGKDTCIGETKSRCEL</sequence>
<feature type="non-terminal residue" evidence="4">
    <location>
        <position position="1"/>
    </location>
</feature>
<keyword evidence="2" id="KW-0964">Secreted</keyword>
<dbReference type="Proteomes" id="UP000034502">
    <property type="component" value="Unassembled WGS sequence"/>
</dbReference>
<comment type="caution">
    <text evidence="4">The sequence shown here is derived from an EMBL/GenBank/DDBJ whole genome shotgun (WGS) entry which is preliminary data.</text>
</comment>
<dbReference type="Pfam" id="PF00353">
    <property type="entry name" value="HemolysinCabind"/>
    <property type="match status" value="3"/>
</dbReference>
<name>A0A0G1S3W0_9BACT</name>
<dbReference type="InterPro" id="IPR001343">
    <property type="entry name" value="Hemolysn_Ca-bd"/>
</dbReference>
<organism evidence="4 5">
    <name type="scientific">Candidatus Amesbacteria bacterium GW2011_GWC1_47_15</name>
    <dbReference type="NCBI Taxonomy" id="1618364"/>
    <lineage>
        <taxon>Bacteria</taxon>
        <taxon>Candidatus Amesiibacteriota</taxon>
    </lineage>
</organism>
<dbReference type="InterPro" id="IPR050557">
    <property type="entry name" value="RTX_toxin/Mannuronan_C5-epim"/>
</dbReference>
<evidence type="ECO:0000256" key="2">
    <source>
        <dbReference type="ARBA" id="ARBA00022525"/>
    </source>
</evidence>
<dbReference type="AlphaFoldDB" id="A0A0G1S3W0"/>
<evidence type="ECO:0000256" key="3">
    <source>
        <dbReference type="SAM" id="MobiDB-lite"/>
    </source>
</evidence>
<dbReference type="Gene3D" id="2.150.10.10">
    <property type="entry name" value="Serralysin-like metalloprotease, C-terminal"/>
    <property type="match status" value="3"/>
</dbReference>
<evidence type="ECO:0000256" key="1">
    <source>
        <dbReference type="ARBA" id="ARBA00004613"/>
    </source>
</evidence>
<gene>
    <name evidence="4" type="ORF">UX86_C0012G0024</name>
</gene>
<feature type="compositionally biased region" description="Acidic residues" evidence="3">
    <location>
        <begin position="307"/>
        <end position="316"/>
    </location>
</feature>
<dbReference type="SUPFAM" id="SSF51120">
    <property type="entry name" value="beta-Roll"/>
    <property type="match status" value="1"/>
</dbReference>
<dbReference type="EMBL" id="LCNU01000012">
    <property type="protein sequence ID" value="KKU64159.1"/>
    <property type="molecule type" value="Genomic_DNA"/>
</dbReference>
<dbReference type="PROSITE" id="PS00330">
    <property type="entry name" value="HEMOLYSIN_CALCIUM"/>
    <property type="match status" value="1"/>
</dbReference>
<evidence type="ECO:0000313" key="5">
    <source>
        <dbReference type="Proteomes" id="UP000034502"/>
    </source>
</evidence>
<dbReference type="PANTHER" id="PTHR38340">
    <property type="entry name" value="S-LAYER PROTEIN"/>
    <property type="match status" value="1"/>
</dbReference>
<dbReference type="PANTHER" id="PTHR38340:SF1">
    <property type="entry name" value="S-LAYER PROTEIN"/>
    <property type="match status" value="1"/>
</dbReference>
<reference evidence="4 5" key="1">
    <citation type="journal article" date="2015" name="Nature">
        <title>rRNA introns, odd ribosomes, and small enigmatic genomes across a large radiation of phyla.</title>
        <authorList>
            <person name="Brown C.T."/>
            <person name="Hug L.A."/>
            <person name="Thomas B.C."/>
            <person name="Sharon I."/>
            <person name="Castelle C.J."/>
            <person name="Singh A."/>
            <person name="Wilkins M.J."/>
            <person name="Williams K.H."/>
            <person name="Banfield J.F."/>
        </authorList>
    </citation>
    <scope>NUCLEOTIDE SEQUENCE [LARGE SCALE GENOMIC DNA]</scope>
</reference>